<evidence type="ECO:0000256" key="1">
    <source>
        <dbReference type="RuleBase" id="RU000363"/>
    </source>
</evidence>
<protein>
    <submittedName>
        <fullName evidence="2">Uncharacterized protein</fullName>
    </submittedName>
</protein>
<name>A0A370TL55_9HELO</name>
<dbReference type="CDD" id="cd05233">
    <property type="entry name" value="SDR_c"/>
    <property type="match status" value="1"/>
</dbReference>
<comment type="caution">
    <text evidence="2">The sequence shown here is derived from an EMBL/GenBank/DDBJ whole genome shotgun (WGS) entry which is preliminary data.</text>
</comment>
<evidence type="ECO:0000313" key="3">
    <source>
        <dbReference type="Proteomes" id="UP000254866"/>
    </source>
</evidence>
<gene>
    <name evidence="2" type="ORF">BP5553_06865</name>
</gene>
<keyword evidence="3" id="KW-1185">Reference proteome</keyword>
<dbReference type="InterPro" id="IPR036291">
    <property type="entry name" value="NAD(P)-bd_dom_sf"/>
</dbReference>
<evidence type="ECO:0000313" key="2">
    <source>
        <dbReference type="EMBL" id="RDL36253.1"/>
    </source>
</evidence>
<dbReference type="PANTHER" id="PTHR42820">
    <property type="entry name" value="SHORT-CHAIN DEHYDROGENASE REDUCTASE"/>
    <property type="match status" value="1"/>
</dbReference>
<dbReference type="Proteomes" id="UP000254866">
    <property type="component" value="Unassembled WGS sequence"/>
</dbReference>
<dbReference type="InterPro" id="IPR002347">
    <property type="entry name" value="SDR_fam"/>
</dbReference>
<dbReference type="STRING" id="2656787.A0A370TL55"/>
<dbReference type="PRINTS" id="PR00080">
    <property type="entry name" value="SDRFAMILY"/>
</dbReference>
<organism evidence="2 3">
    <name type="scientific">Venustampulla echinocandica</name>
    <dbReference type="NCBI Taxonomy" id="2656787"/>
    <lineage>
        <taxon>Eukaryota</taxon>
        <taxon>Fungi</taxon>
        <taxon>Dikarya</taxon>
        <taxon>Ascomycota</taxon>
        <taxon>Pezizomycotina</taxon>
        <taxon>Leotiomycetes</taxon>
        <taxon>Helotiales</taxon>
        <taxon>Pleuroascaceae</taxon>
        <taxon>Venustampulla</taxon>
    </lineage>
</organism>
<dbReference type="EMBL" id="NPIC01000005">
    <property type="protein sequence ID" value="RDL36253.1"/>
    <property type="molecule type" value="Genomic_DNA"/>
</dbReference>
<dbReference type="Pfam" id="PF00106">
    <property type="entry name" value="adh_short"/>
    <property type="match status" value="1"/>
</dbReference>
<dbReference type="RefSeq" id="XP_031868909.1">
    <property type="nucleotide sequence ID" value="XM_032015488.1"/>
</dbReference>
<dbReference type="AlphaFoldDB" id="A0A370TL55"/>
<dbReference type="Gene3D" id="3.40.50.720">
    <property type="entry name" value="NAD(P)-binding Rossmann-like Domain"/>
    <property type="match status" value="1"/>
</dbReference>
<dbReference type="PANTHER" id="PTHR42820:SF1">
    <property type="entry name" value="SHORT-CHAIN DEHYDROGENASE_REDUCTASE FAMILY PROTEIN"/>
    <property type="match status" value="1"/>
</dbReference>
<dbReference type="PRINTS" id="PR00081">
    <property type="entry name" value="GDHRDH"/>
</dbReference>
<reference evidence="2 3" key="1">
    <citation type="journal article" date="2018" name="IMA Fungus">
        <title>IMA Genome-F 9: Draft genome sequence of Annulohypoxylon stygium, Aspergillus mulundensis, Berkeleyomyces basicola (syn. Thielaviopsis basicola), Ceratocystis smalleyi, two Cercospora beticola strains, Coleophoma cylindrospora, Fusarium fracticaudum, Phialophora cf. hyalina, and Morchella septimelata.</title>
        <authorList>
            <person name="Wingfield B.D."/>
            <person name="Bills G.F."/>
            <person name="Dong Y."/>
            <person name="Huang W."/>
            <person name="Nel W.J."/>
            <person name="Swalarsk-Parry B.S."/>
            <person name="Vaghefi N."/>
            <person name="Wilken P.M."/>
            <person name="An Z."/>
            <person name="de Beer Z.W."/>
            <person name="De Vos L."/>
            <person name="Chen L."/>
            <person name="Duong T.A."/>
            <person name="Gao Y."/>
            <person name="Hammerbacher A."/>
            <person name="Kikkert J.R."/>
            <person name="Li Y."/>
            <person name="Li H."/>
            <person name="Li K."/>
            <person name="Li Q."/>
            <person name="Liu X."/>
            <person name="Ma X."/>
            <person name="Naidoo K."/>
            <person name="Pethybridge S.J."/>
            <person name="Sun J."/>
            <person name="Steenkamp E.T."/>
            <person name="van der Nest M.A."/>
            <person name="van Wyk S."/>
            <person name="Wingfield M.J."/>
            <person name="Xiong C."/>
            <person name="Yue Q."/>
            <person name="Zhang X."/>
        </authorList>
    </citation>
    <scope>NUCLEOTIDE SEQUENCE [LARGE SCALE GENOMIC DNA]</scope>
    <source>
        <strain evidence="2 3">BP 5553</strain>
    </source>
</reference>
<dbReference type="OrthoDB" id="5840532at2759"/>
<sequence>MANTLTSVNGIALITGAAAGIGEEVGYAFAEAGASGVVFADINYEQAAENAEKSKAHATNPKYRALAIKVDVSDPANVQEMVDFTVKEFDRIDYSVNSAGLGATSLAPTADLDIDNFDSIIKVNTRGVMLCMRAVTKAMIAQEPKVHTGRHGKERSLGRGCIVNIGSMGSYAAAPSMMAYIGSKHALLGMTKVAWKSYPVP</sequence>
<dbReference type="GeneID" id="43599714"/>
<proteinExistence type="inferred from homology"/>
<accession>A0A370TL55</accession>
<dbReference type="SUPFAM" id="SSF51735">
    <property type="entry name" value="NAD(P)-binding Rossmann-fold domains"/>
    <property type="match status" value="1"/>
</dbReference>
<comment type="similarity">
    <text evidence="1">Belongs to the short-chain dehydrogenases/reductases (SDR) family.</text>
</comment>